<dbReference type="PANTHER" id="PTHR18359">
    <property type="entry name" value="WD-REPEAT PROTEIN-RELATED"/>
    <property type="match status" value="1"/>
</dbReference>
<keyword evidence="5" id="KW-0539">Nucleus</keyword>
<dbReference type="STRING" id="1230905.A0A1G4KHB6"/>
<evidence type="ECO:0000313" key="9">
    <source>
        <dbReference type="EMBL" id="SCV03783.1"/>
    </source>
</evidence>
<evidence type="ECO:0000313" key="10">
    <source>
        <dbReference type="Proteomes" id="UP000191024"/>
    </source>
</evidence>
<dbReference type="InterPro" id="IPR036322">
    <property type="entry name" value="WD40_repeat_dom_sf"/>
</dbReference>
<sequence length="627" mass="69355">MLPTFLMLAPAFFTSLNSKRSRLFQHLKNVKENFKAHLISSHLAKRKLYLPSTTGIARMSTAAVSNTTIPPDDEEIALSKLVFGDTADFYEALARVDIGQDEDLSDGEDVDMIEASSGDEGASDDDDLNRVHDDQLFFVDDGENLDDPPIEKGVSDMESDSDSSSEAAWSDSEDERISFAISSSNKTKKLRKSYVESTLNGKEYVMRLRSQFEKIFPRPKWADDSGDEHSPSDVGSDDEESDQVINGDVHALSKILQSTSAYKDVSTVVLAPKILDITRLKDANSQRPSHSGIQSLSFHPSKPLLLSGGYDRTLRIYHIDGKNNHLVTSVYLTGTPVQTCTFYVSPSQTEQKVFSAGRRRYMHSWDISNASSQYAKIEKISRLYGHEQTQRSFEKFKVGHLYTPESGLHGIIFLQGNNGWINILHATTGVWLAGCKIEGVLADFCIDYIPLKMGKFRTILIVVNSYGQVWEFDVSNKAQVLKKWEDSGSVGITTIQVGGGTSSAQLSPFNEVRPNRWLAIGSESGFVHVYDRNSSSNKLSFALDQLTTSISSLAFSFDGQIMCMASRASKDALRLVHLPSGTVFSNWPTSGTPLGKVTSVAFSPRGGFLAVGNEQGKVRLWKLNHYT</sequence>
<evidence type="ECO:0000256" key="8">
    <source>
        <dbReference type="SAM" id="MobiDB-lite"/>
    </source>
</evidence>
<dbReference type="Proteomes" id="UP000191024">
    <property type="component" value="Chromosome H"/>
</dbReference>
<comment type="subcellular location">
    <subcellularLocation>
        <location evidence="1">Nucleus</location>
        <location evidence="1">Nucleolus</location>
    </subcellularLocation>
</comment>
<protein>
    <submittedName>
        <fullName evidence="9">LAMI_0H10924g1_1</fullName>
    </submittedName>
</protein>
<dbReference type="PROSITE" id="PS50082">
    <property type="entry name" value="WD_REPEATS_2"/>
    <property type="match status" value="2"/>
</dbReference>
<dbReference type="PANTHER" id="PTHR18359:SF0">
    <property type="entry name" value="U3 SMALL NUCLEOLAR RNA-ASSOCIATED PROTEIN 18 HOMOLOG"/>
    <property type="match status" value="1"/>
</dbReference>
<evidence type="ECO:0000256" key="5">
    <source>
        <dbReference type="ARBA" id="ARBA00023242"/>
    </source>
</evidence>
<dbReference type="SMART" id="SM00320">
    <property type="entry name" value="WD40"/>
    <property type="match status" value="4"/>
</dbReference>
<dbReference type="PROSITE" id="PS50294">
    <property type="entry name" value="WD_REPEATS_REGION"/>
    <property type="match status" value="1"/>
</dbReference>
<dbReference type="InterPro" id="IPR001680">
    <property type="entry name" value="WD40_rpt"/>
</dbReference>
<evidence type="ECO:0000256" key="1">
    <source>
        <dbReference type="ARBA" id="ARBA00004604"/>
    </source>
</evidence>
<proteinExistence type="inferred from homology"/>
<name>A0A1G4KHB6_9SACH</name>
<dbReference type="GO" id="GO:0032040">
    <property type="term" value="C:small-subunit processome"/>
    <property type="evidence" value="ECO:0007669"/>
    <property type="project" value="TreeGrafter"/>
</dbReference>
<dbReference type="GO" id="GO:0034388">
    <property type="term" value="C:Pwp2p-containing subcomplex of 90S preribosome"/>
    <property type="evidence" value="ECO:0007669"/>
    <property type="project" value="TreeGrafter"/>
</dbReference>
<dbReference type="GO" id="GO:0006364">
    <property type="term" value="P:rRNA processing"/>
    <property type="evidence" value="ECO:0007669"/>
    <property type="project" value="UniProtKB-KW"/>
</dbReference>
<evidence type="ECO:0000256" key="4">
    <source>
        <dbReference type="ARBA" id="ARBA00022737"/>
    </source>
</evidence>
<accession>A0A1G4KHB6</accession>
<keyword evidence="3 7" id="KW-0853">WD repeat</keyword>
<dbReference type="InterPro" id="IPR015943">
    <property type="entry name" value="WD40/YVTN_repeat-like_dom_sf"/>
</dbReference>
<dbReference type="SUPFAM" id="SSF50978">
    <property type="entry name" value="WD40 repeat-like"/>
    <property type="match status" value="1"/>
</dbReference>
<organism evidence="9 10">
    <name type="scientific">Lachancea mirantina</name>
    <dbReference type="NCBI Taxonomy" id="1230905"/>
    <lineage>
        <taxon>Eukaryota</taxon>
        <taxon>Fungi</taxon>
        <taxon>Dikarya</taxon>
        <taxon>Ascomycota</taxon>
        <taxon>Saccharomycotina</taxon>
        <taxon>Saccharomycetes</taxon>
        <taxon>Saccharomycetales</taxon>
        <taxon>Saccharomycetaceae</taxon>
        <taxon>Lachancea</taxon>
    </lineage>
</organism>
<comment type="similarity">
    <text evidence="6">Belongs to the WD repeat UTP18 family.</text>
</comment>
<dbReference type="EMBL" id="LT598468">
    <property type="protein sequence ID" value="SCV03783.1"/>
    <property type="molecule type" value="Genomic_DNA"/>
</dbReference>
<feature type="repeat" description="WD" evidence="7">
    <location>
        <begin position="286"/>
        <end position="320"/>
    </location>
</feature>
<dbReference type="Gene3D" id="2.130.10.10">
    <property type="entry name" value="YVTN repeat-like/Quinoprotein amine dehydrogenase"/>
    <property type="match status" value="1"/>
</dbReference>
<feature type="region of interest" description="Disordered" evidence="8">
    <location>
        <begin position="219"/>
        <end position="242"/>
    </location>
</feature>
<keyword evidence="2" id="KW-0698">rRNA processing</keyword>
<evidence type="ECO:0000256" key="7">
    <source>
        <dbReference type="PROSITE-ProRule" id="PRU00221"/>
    </source>
</evidence>
<evidence type="ECO:0000256" key="2">
    <source>
        <dbReference type="ARBA" id="ARBA00022552"/>
    </source>
</evidence>
<dbReference type="OrthoDB" id="1935146at2759"/>
<dbReference type="FunFam" id="2.130.10.10:FF:000660">
    <property type="entry name" value="U3 snoRNP protein"/>
    <property type="match status" value="1"/>
</dbReference>
<keyword evidence="10" id="KW-1185">Reference proteome</keyword>
<keyword evidence="4" id="KW-0677">Repeat</keyword>
<feature type="region of interest" description="Disordered" evidence="8">
    <location>
        <begin position="139"/>
        <end position="174"/>
    </location>
</feature>
<dbReference type="InterPro" id="IPR045161">
    <property type="entry name" value="Utp18"/>
</dbReference>
<evidence type="ECO:0000256" key="3">
    <source>
        <dbReference type="ARBA" id="ARBA00022574"/>
    </source>
</evidence>
<dbReference type="Pfam" id="PF00400">
    <property type="entry name" value="WD40"/>
    <property type="match status" value="2"/>
</dbReference>
<reference evidence="10" key="1">
    <citation type="submission" date="2016-03" db="EMBL/GenBank/DDBJ databases">
        <authorList>
            <person name="Devillers H."/>
        </authorList>
    </citation>
    <scope>NUCLEOTIDE SEQUENCE [LARGE SCALE GENOMIC DNA]</scope>
</reference>
<gene>
    <name evidence="9" type="ORF">LAMI_0H10924G</name>
</gene>
<dbReference type="AlphaFoldDB" id="A0A1G4KHB6"/>
<feature type="compositionally biased region" description="Basic and acidic residues" evidence="8">
    <location>
        <begin position="219"/>
        <end position="231"/>
    </location>
</feature>
<evidence type="ECO:0000256" key="6">
    <source>
        <dbReference type="ARBA" id="ARBA00025767"/>
    </source>
</evidence>
<feature type="repeat" description="WD" evidence="7">
    <location>
        <begin position="597"/>
        <end position="627"/>
    </location>
</feature>